<feature type="compositionally biased region" description="Basic and acidic residues" evidence="1">
    <location>
        <begin position="418"/>
        <end position="431"/>
    </location>
</feature>
<feature type="compositionally biased region" description="Basic and acidic residues" evidence="1">
    <location>
        <begin position="9"/>
        <end position="24"/>
    </location>
</feature>
<protein>
    <submittedName>
        <fullName evidence="2">Uncharacterized protein</fullName>
    </submittedName>
</protein>
<reference evidence="2 3" key="1">
    <citation type="submission" date="2023-02" db="EMBL/GenBank/DDBJ databases">
        <title>LHISI_Scaffold_Assembly.</title>
        <authorList>
            <person name="Stuart O.P."/>
            <person name="Cleave R."/>
            <person name="Magrath M.J.L."/>
            <person name="Mikheyev A.S."/>
        </authorList>
    </citation>
    <scope>NUCLEOTIDE SEQUENCE [LARGE SCALE GENOMIC DNA]</scope>
    <source>
        <strain evidence="2">Daus_M_001</strain>
        <tissue evidence="2">Leg muscle</tissue>
    </source>
</reference>
<feature type="compositionally biased region" description="Polar residues" evidence="1">
    <location>
        <begin position="125"/>
        <end position="135"/>
    </location>
</feature>
<organism evidence="2 3">
    <name type="scientific">Dryococelus australis</name>
    <dbReference type="NCBI Taxonomy" id="614101"/>
    <lineage>
        <taxon>Eukaryota</taxon>
        <taxon>Metazoa</taxon>
        <taxon>Ecdysozoa</taxon>
        <taxon>Arthropoda</taxon>
        <taxon>Hexapoda</taxon>
        <taxon>Insecta</taxon>
        <taxon>Pterygota</taxon>
        <taxon>Neoptera</taxon>
        <taxon>Polyneoptera</taxon>
        <taxon>Phasmatodea</taxon>
        <taxon>Verophasmatodea</taxon>
        <taxon>Anareolatae</taxon>
        <taxon>Phasmatidae</taxon>
        <taxon>Eurycanthinae</taxon>
        <taxon>Dryococelus</taxon>
    </lineage>
</organism>
<comment type="caution">
    <text evidence="2">The sequence shown here is derived from an EMBL/GenBank/DDBJ whole genome shotgun (WGS) entry which is preliminary data.</text>
</comment>
<feature type="compositionally biased region" description="Basic and acidic residues" evidence="1">
    <location>
        <begin position="457"/>
        <end position="469"/>
    </location>
</feature>
<evidence type="ECO:0000256" key="1">
    <source>
        <dbReference type="SAM" id="MobiDB-lite"/>
    </source>
</evidence>
<dbReference type="EMBL" id="JARBHB010000001">
    <property type="protein sequence ID" value="KAJ8898160.1"/>
    <property type="molecule type" value="Genomic_DNA"/>
</dbReference>
<evidence type="ECO:0000313" key="2">
    <source>
        <dbReference type="EMBL" id="KAJ8898160.1"/>
    </source>
</evidence>
<feature type="region of interest" description="Disordered" evidence="1">
    <location>
        <begin position="395"/>
        <end position="479"/>
    </location>
</feature>
<gene>
    <name evidence="2" type="ORF">PR048_003520</name>
</gene>
<feature type="region of interest" description="Disordered" evidence="1">
    <location>
        <begin position="1"/>
        <end position="26"/>
    </location>
</feature>
<feature type="region of interest" description="Disordered" evidence="1">
    <location>
        <begin position="258"/>
        <end position="279"/>
    </location>
</feature>
<proteinExistence type="predicted"/>
<feature type="compositionally biased region" description="Basic and acidic residues" evidence="1">
    <location>
        <begin position="399"/>
        <end position="410"/>
    </location>
</feature>
<feature type="compositionally biased region" description="Basic and acidic residues" evidence="1">
    <location>
        <begin position="584"/>
        <end position="595"/>
    </location>
</feature>
<sequence length="595" mass="64983">MRVIQVSMEPRRKDRVGKTEDPRENLPTSGIVWHYSHIGAGRLDTAGWAWGCGAEGFERVGGGGRRLMNDAGVGRKEGGGMKRGVRLGQTSPASLTHIRGREKVMAHVRRAGSVECHSPPEHTGASPTVASTGGNNPRPGRAVNMPRTGFNTSRSTLVFSGISLFHPFLLSAAAPCSAHFTLIRSQDRDFKSCPNLCTTLRAAERNVEKEFYLRWHGLPLVRRGIVQLYELASRPAGMTAARQVHSMTCSVACETSPVTTPPPPVRHHDDVTPANQRHSTRVLQDEEHFLTFSKLPERVDRPGFLNWEELLFLIFSSVARGTAGAERLACSPACSIPGLVTPRFSYEGIVPDDAADRRVFSGICRSPLPILTSITLIGSQDPDVKSRPNLFNHSLTRQLHRDPGASEHRTPRPTGKPAGDKQQYHRPDPSKQRKKPNAVSRCGQENPQPPNPSGPGRPHDVQGTRERETSAGSASWSPGRAATLLSASSRQGGSAKCACVLRALCVCARGSFYSGRGHNEVSLREEFADTVPGTSWNSGTVKLVVSFFFLQLFPPRVPQLPENPGPSRSKRRETRSTPPTPVVDLHRDGEQPMDN</sequence>
<dbReference type="Proteomes" id="UP001159363">
    <property type="component" value="Chromosome 1"/>
</dbReference>
<keyword evidence="3" id="KW-1185">Reference proteome</keyword>
<name>A0ABQ9IN83_9NEOP</name>
<feature type="region of interest" description="Disordered" evidence="1">
    <location>
        <begin position="114"/>
        <end position="147"/>
    </location>
</feature>
<evidence type="ECO:0000313" key="3">
    <source>
        <dbReference type="Proteomes" id="UP001159363"/>
    </source>
</evidence>
<accession>A0ABQ9IN83</accession>
<feature type="region of interest" description="Disordered" evidence="1">
    <location>
        <begin position="558"/>
        <end position="595"/>
    </location>
</feature>